<feature type="compositionally biased region" description="Basic and acidic residues" evidence="5">
    <location>
        <begin position="531"/>
        <end position="605"/>
    </location>
</feature>
<feature type="compositionally biased region" description="Low complexity" evidence="5">
    <location>
        <begin position="766"/>
        <end position="779"/>
    </location>
</feature>
<dbReference type="GO" id="GO:0003755">
    <property type="term" value="F:peptidyl-prolyl cis-trans isomerase activity"/>
    <property type="evidence" value="ECO:0007669"/>
    <property type="project" value="UniProtKB-KW"/>
</dbReference>
<feature type="compositionally biased region" description="Basic and acidic residues" evidence="5">
    <location>
        <begin position="396"/>
        <end position="409"/>
    </location>
</feature>
<feature type="compositionally biased region" description="Basic and acidic residues" evidence="5">
    <location>
        <begin position="636"/>
        <end position="649"/>
    </location>
</feature>
<name>A0A1B6E2E9_9HEMI</name>
<dbReference type="PANTHER" id="PTHR11071">
    <property type="entry name" value="PEPTIDYL-PROLYL CIS-TRANS ISOMERASE"/>
    <property type="match status" value="1"/>
</dbReference>
<evidence type="ECO:0000259" key="6">
    <source>
        <dbReference type="PROSITE" id="PS50072"/>
    </source>
</evidence>
<feature type="compositionally biased region" description="Polar residues" evidence="5">
    <location>
        <begin position="623"/>
        <end position="635"/>
    </location>
</feature>
<dbReference type="EMBL" id="GEDC01005185">
    <property type="protein sequence ID" value="JAS32113.1"/>
    <property type="molecule type" value="Transcribed_RNA"/>
</dbReference>
<dbReference type="GO" id="GO:0005739">
    <property type="term" value="C:mitochondrion"/>
    <property type="evidence" value="ECO:0007669"/>
    <property type="project" value="TreeGrafter"/>
</dbReference>
<dbReference type="PRINTS" id="PR00153">
    <property type="entry name" value="CSAPPISMRASE"/>
</dbReference>
<accession>A0A1B6E2E9</accession>
<feature type="region of interest" description="Disordered" evidence="5">
    <location>
        <begin position="353"/>
        <end position="787"/>
    </location>
</feature>
<dbReference type="Gene3D" id="2.40.100.10">
    <property type="entry name" value="Cyclophilin-like"/>
    <property type="match status" value="1"/>
</dbReference>
<dbReference type="GO" id="GO:0006457">
    <property type="term" value="P:protein folding"/>
    <property type="evidence" value="ECO:0007669"/>
    <property type="project" value="InterPro"/>
</dbReference>
<feature type="compositionally biased region" description="Basic and acidic residues" evidence="5">
    <location>
        <begin position="453"/>
        <end position="464"/>
    </location>
</feature>
<feature type="compositionally biased region" description="Basic and acidic residues" evidence="5">
    <location>
        <begin position="224"/>
        <end position="234"/>
    </location>
</feature>
<evidence type="ECO:0000256" key="2">
    <source>
        <dbReference type="ARBA" id="ARBA00013194"/>
    </source>
</evidence>
<feature type="compositionally biased region" description="Basic and acidic residues" evidence="5">
    <location>
        <begin position="704"/>
        <end position="727"/>
    </location>
</feature>
<dbReference type="AlphaFoldDB" id="A0A1B6E2E9"/>
<feature type="compositionally biased region" description="Low complexity" evidence="5">
    <location>
        <begin position="608"/>
        <end position="622"/>
    </location>
</feature>
<protein>
    <recommendedName>
        <fullName evidence="2">peptidylprolyl isomerase</fullName>
        <ecNumber evidence="2">5.2.1.8</ecNumber>
    </recommendedName>
</protein>
<keyword evidence="4" id="KW-0413">Isomerase</keyword>
<feature type="compositionally biased region" description="Basic and acidic residues" evidence="5">
    <location>
        <begin position="670"/>
        <end position="683"/>
    </location>
</feature>
<evidence type="ECO:0000256" key="3">
    <source>
        <dbReference type="ARBA" id="ARBA00023110"/>
    </source>
</evidence>
<evidence type="ECO:0000256" key="4">
    <source>
        <dbReference type="ARBA" id="ARBA00023235"/>
    </source>
</evidence>
<feature type="compositionally biased region" description="Basic residues" evidence="5">
    <location>
        <begin position="181"/>
        <end position="190"/>
    </location>
</feature>
<dbReference type="PROSITE" id="PS50072">
    <property type="entry name" value="CSA_PPIASE_2"/>
    <property type="match status" value="1"/>
</dbReference>
<dbReference type="EC" id="5.2.1.8" evidence="2"/>
<feature type="compositionally biased region" description="Basic residues" evidence="5">
    <location>
        <begin position="206"/>
        <end position="223"/>
    </location>
</feature>
<feature type="compositionally biased region" description="Basic and acidic residues" evidence="5">
    <location>
        <begin position="272"/>
        <end position="292"/>
    </location>
</feature>
<feature type="compositionally biased region" description="Polar residues" evidence="5">
    <location>
        <begin position="465"/>
        <end position="482"/>
    </location>
</feature>
<dbReference type="PROSITE" id="PS00170">
    <property type="entry name" value="CSA_PPIASE_1"/>
    <property type="match status" value="1"/>
</dbReference>
<feature type="region of interest" description="Disordered" evidence="5">
    <location>
        <begin position="181"/>
        <end position="336"/>
    </location>
</feature>
<evidence type="ECO:0000256" key="5">
    <source>
        <dbReference type="SAM" id="MobiDB-lite"/>
    </source>
</evidence>
<evidence type="ECO:0000313" key="7">
    <source>
        <dbReference type="EMBL" id="JAS32113.1"/>
    </source>
</evidence>
<dbReference type="GO" id="GO:0016018">
    <property type="term" value="F:cyclosporin A binding"/>
    <property type="evidence" value="ECO:0007669"/>
    <property type="project" value="TreeGrafter"/>
</dbReference>
<feature type="compositionally biased region" description="Basic and acidic residues" evidence="5">
    <location>
        <begin position="353"/>
        <end position="369"/>
    </location>
</feature>
<keyword evidence="3" id="KW-0697">Rotamase</keyword>
<feature type="compositionally biased region" description="Acidic residues" evidence="5">
    <location>
        <begin position="410"/>
        <end position="424"/>
    </location>
</feature>
<organism evidence="7">
    <name type="scientific">Clastoptera arizonana</name>
    <name type="common">Arizona spittle bug</name>
    <dbReference type="NCBI Taxonomy" id="38151"/>
    <lineage>
        <taxon>Eukaryota</taxon>
        <taxon>Metazoa</taxon>
        <taxon>Ecdysozoa</taxon>
        <taxon>Arthropoda</taxon>
        <taxon>Hexapoda</taxon>
        <taxon>Insecta</taxon>
        <taxon>Pterygota</taxon>
        <taxon>Neoptera</taxon>
        <taxon>Paraneoptera</taxon>
        <taxon>Hemiptera</taxon>
        <taxon>Auchenorrhyncha</taxon>
        <taxon>Cercopoidea</taxon>
        <taxon>Clastopteridae</taxon>
        <taxon>Clastoptera</taxon>
    </lineage>
</organism>
<feature type="compositionally biased region" description="Basic residues" evidence="5">
    <location>
        <begin position="650"/>
        <end position="669"/>
    </location>
</feature>
<sequence length="787" mass="90950">MKTVRPRCFFDIEIGGLPLGRIVFELYSDICPVTVENFRALCTGEKGVGKTTGKALHYKGTIFHRVIKGFMVQGGDFSAGNGTGGESIYGGVFEDENFEVKHEKPFILSMANKGKDSNGSQFFITTQPAQHLDSVHVAFGNVVSGQELMMHIEQLPVDRTNRPLQDVKVINCGQLVLKSKIKEKKSKRKHRDDSSDDSGSSEPEKKKKKHKKSEKKKDKKKKDEKRDKSRKSESDETSEEGEVSDGEQHPLVTVTNIQPDEIPEIPPNRFLYRADKSSNKEKDRNREKERVAREKKRKARIRGVTKSGRVIKGRGVFRYRTPSRSRSRSATPVHWKEAQNRTIKLSDYERIEIEKKKREEEIKRREEARKKRHQELELQGTPPGHIKMFSPQNKTSNKDAESQVKKESSEVEEGEMMESGEDEPQNGRVSANSKDGQPVDYNALDYESDRDDESASVKKNEEAKSFTNPFGLSKIILTSSEINLDDIPQPKDKIPESSLEKIKNEKNMSTEKAILMMKKRSSSSGSSSDEDANKIRDQKIKKENIDVKEKRKEDKRDLRSRSRSRQERKDRRSRSKDLKNNSDPQRRIDKSNSKNDRSNRNENRYRRNQSYSRYSRRSTSQSKGSNSNTKGQNTSRDNKSEDRKKDRNSKDRRRSRSKDRNVKGRRKSKDRNSRDRRSREKNSRDRRRSRSKGRNSRDRRRSRSKDNIKTRERANDKRDSKTPDRKAQAKLNVLMSDREKRGEEAKRKLTARLKELELARKAKQRSSSMSSTSSNSSDSSDYKKGKH</sequence>
<evidence type="ECO:0000256" key="1">
    <source>
        <dbReference type="ARBA" id="ARBA00000971"/>
    </source>
</evidence>
<feature type="non-terminal residue" evidence="7">
    <location>
        <position position="787"/>
    </location>
</feature>
<feature type="compositionally biased region" description="Acidic residues" evidence="5">
    <location>
        <begin position="235"/>
        <end position="245"/>
    </location>
</feature>
<dbReference type="InterPro" id="IPR029000">
    <property type="entry name" value="Cyclophilin-like_dom_sf"/>
</dbReference>
<dbReference type="Pfam" id="PF00160">
    <property type="entry name" value="Pro_isomerase"/>
    <property type="match status" value="1"/>
</dbReference>
<feature type="compositionally biased region" description="Basic residues" evidence="5">
    <location>
        <begin position="293"/>
        <end position="327"/>
    </location>
</feature>
<feature type="compositionally biased region" description="Basic and acidic residues" evidence="5">
    <location>
        <begin position="736"/>
        <end position="760"/>
    </location>
</feature>
<gene>
    <name evidence="7" type="ORF">g.27228</name>
</gene>
<dbReference type="InterPro" id="IPR002130">
    <property type="entry name" value="Cyclophilin-type_PPIase_dom"/>
</dbReference>
<feature type="compositionally biased region" description="Basic residues" evidence="5">
    <location>
        <begin position="684"/>
        <end position="703"/>
    </location>
</feature>
<feature type="domain" description="PPIase cyclophilin-type" evidence="6">
    <location>
        <begin position="9"/>
        <end position="174"/>
    </location>
</feature>
<dbReference type="InterPro" id="IPR020892">
    <property type="entry name" value="Cyclophilin-type_PPIase_CS"/>
</dbReference>
<dbReference type="FunFam" id="2.40.100.10:FF:000005">
    <property type="entry name" value="Peptidyl-prolyl cis-trans isomerase G"/>
    <property type="match status" value="1"/>
</dbReference>
<dbReference type="SUPFAM" id="SSF50891">
    <property type="entry name" value="Cyclophilin-like"/>
    <property type="match status" value="1"/>
</dbReference>
<comment type="catalytic activity">
    <reaction evidence="1">
        <text>[protein]-peptidylproline (omega=180) = [protein]-peptidylproline (omega=0)</text>
        <dbReference type="Rhea" id="RHEA:16237"/>
        <dbReference type="Rhea" id="RHEA-COMP:10747"/>
        <dbReference type="Rhea" id="RHEA-COMP:10748"/>
        <dbReference type="ChEBI" id="CHEBI:83833"/>
        <dbReference type="ChEBI" id="CHEBI:83834"/>
        <dbReference type="EC" id="5.2.1.8"/>
    </reaction>
</comment>
<reference evidence="7" key="1">
    <citation type="submission" date="2015-12" db="EMBL/GenBank/DDBJ databases">
        <title>De novo transcriptome assembly of four potential Pierce s Disease insect vectors from Arizona vineyards.</title>
        <authorList>
            <person name="Tassone E.E."/>
        </authorList>
    </citation>
    <scope>NUCLEOTIDE SEQUENCE</scope>
</reference>
<feature type="compositionally biased region" description="Basic and acidic residues" evidence="5">
    <location>
        <begin position="488"/>
        <end position="509"/>
    </location>
</feature>
<dbReference type="PANTHER" id="PTHR11071:SF565">
    <property type="entry name" value="MOCA-CYP, ISOFORM A"/>
    <property type="match status" value="1"/>
</dbReference>
<proteinExistence type="predicted"/>